<keyword evidence="6" id="KW-0333">Golgi apparatus</keyword>
<comment type="caution">
    <text evidence="9">The sequence shown here is derived from an EMBL/GenBank/DDBJ whole genome shotgun (WGS) entry which is preliminary data.</text>
</comment>
<evidence type="ECO:0000256" key="2">
    <source>
        <dbReference type="ARBA" id="ARBA00006653"/>
    </source>
</evidence>
<evidence type="ECO:0000313" key="10">
    <source>
        <dbReference type="Proteomes" id="UP000550660"/>
    </source>
</evidence>
<dbReference type="AlphaFoldDB" id="A0A7L0ELM3"/>
<keyword evidence="4" id="KW-0813">Transport</keyword>
<name>A0A7L0ELM3_TROML</name>
<organism evidence="9 10">
    <name type="scientific">Trogon melanurus</name>
    <name type="common">Black-tailed trogon</name>
    <dbReference type="NCBI Taxonomy" id="56311"/>
    <lineage>
        <taxon>Eukaryota</taxon>
        <taxon>Metazoa</taxon>
        <taxon>Chordata</taxon>
        <taxon>Craniata</taxon>
        <taxon>Vertebrata</taxon>
        <taxon>Euteleostomi</taxon>
        <taxon>Archelosauria</taxon>
        <taxon>Archosauria</taxon>
        <taxon>Dinosauria</taxon>
        <taxon>Saurischia</taxon>
        <taxon>Theropoda</taxon>
        <taxon>Coelurosauria</taxon>
        <taxon>Aves</taxon>
        <taxon>Neognathae</taxon>
        <taxon>Neoaves</taxon>
        <taxon>Telluraves</taxon>
        <taxon>Coraciimorphae</taxon>
        <taxon>Trogoniformes</taxon>
        <taxon>Trogonidae</taxon>
        <taxon>Trogon</taxon>
    </lineage>
</organism>
<gene>
    <name evidence="9" type="primary">Cog1</name>
    <name evidence="9" type="ORF">TROMEL_R14238</name>
</gene>
<evidence type="ECO:0000256" key="3">
    <source>
        <dbReference type="ARBA" id="ARBA00020978"/>
    </source>
</evidence>
<protein>
    <recommendedName>
        <fullName evidence="3">Conserved oligomeric Golgi complex subunit 1</fullName>
    </recommendedName>
</protein>
<keyword evidence="7" id="KW-0472">Membrane</keyword>
<feature type="region of interest" description="Disordered" evidence="8">
    <location>
        <begin position="869"/>
        <end position="895"/>
    </location>
</feature>
<feature type="non-terminal residue" evidence="9">
    <location>
        <position position="1"/>
    </location>
</feature>
<dbReference type="Pfam" id="PF08700">
    <property type="entry name" value="VPS51_Exo84_N"/>
    <property type="match status" value="1"/>
</dbReference>
<evidence type="ECO:0000256" key="7">
    <source>
        <dbReference type="ARBA" id="ARBA00023136"/>
    </source>
</evidence>
<dbReference type="EMBL" id="VXAG01001431">
    <property type="protein sequence ID" value="NXJ83844.1"/>
    <property type="molecule type" value="Genomic_DNA"/>
</dbReference>
<dbReference type="GO" id="GO:0000139">
    <property type="term" value="C:Golgi membrane"/>
    <property type="evidence" value="ECO:0007669"/>
    <property type="project" value="UniProtKB-SubCell"/>
</dbReference>
<evidence type="ECO:0000256" key="5">
    <source>
        <dbReference type="ARBA" id="ARBA00022927"/>
    </source>
</evidence>
<dbReference type="Proteomes" id="UP000550660">
    <property type="component" value="Unassembled WGS sequence"/>
</dbReference>
<dbReference type="GO" id="GO:0015031">
    <property type="term" value="P:protein transport"/>
    <property type="evidence" value="ECO:0007669"/>
    <property type="project" value="UniProtKB-KW"/>
</dbReference>
<keyword evidence="10" id="KW-1185">Reference proteome</keyword>
<dbReference type="OrthoDB" id="46189at2759"/>
<evidence type="ECO:0000256" key="8">
    <source>
        <dbReference type="SAM" id="MobiDB-lite"/>
    </source>
</evidence>
<dbReference type="GO" id="GO:0006891">
    <property type="term" value="P:intra-Golgi vesicle-mediated transport"/>
    <property type="evidence" value="ECO:0007669"/>
    <property type="project" value="InterPro"/>
</dbReference>
<evidence type="ECO:0000256" key="1">
    <source>
        <dbReference type="ARBA" id="ARBA00004395"/>
    </source>
</evidence>
<keyword evidence="5" id="KW-0653">Protein transport</keyword>
<feature type="non-terminal residue" evidence="9">
    <location>
        <position position="928"/>
    </location>
</feature>
<accession>A0A7L0ELM3</accession>
<proteinExistence type="inferred from homology"/>
<dbReference type="GO" id="GO:0017119">
    <property type="term" value="C:Golgi transport complex"/>
    <property type="evidence" value="ECO:0007669"/>
    <property type="project" value="InterPro"/>
</dbReference>
<comment type="similarity">
    <text evidence="2">Belongs to the COG1 family.</text>
</comment>
<evidence type="ECO:0000256" key="6">
    <source>
        <dbReference type="ARBA" id="ARBA00023034"/>
    </source>
</evidence>
<evidence type="ECO:0000313" key="9">
    <source>
        <dbReference type="EMBL" id="NXJ83844.1"/>
    </source>
</evidence>
<sequence length="928" mass="102568">ALFEAHTAAELRAVERRLRAGIEQKREELRQMVGERYRDLIEAADTIAEMRLSAERLLGAARPPVQESFYRAAAQLKLLLDVPEKVWGAVEAGRYLPAARLHLLGCHLRRQLQLDATRASPILARFPILLRQVAAASHLRSTILQESKSLLKSQTVSDQAVAEALCAIMLLEDSSPRQALADFLLARKLAIQQLLNQPHHGAGIKAQVCSLMELLTTTLYQAHALFYTMPEGMPPDPALPCGLLFSTLESTTGQHPAGEGGVLEEEVKLSSWFRYLPESVVEFQPALRTLAHPISQDYLRDTLQQWIAMCSDDIRAGVSNLLVYVKSMKGLAGIRDAVWELLTSESISQNWEAVCRRLLDKPASFWEELLQRLFLDRLETLTKEGFDSISSSSKQLLALALQELETKPSTSAPSKHVQFEHNVALFLWSESSSDLPSNAAWVSVANRGQFAKSGLSMKAQALTPCVQSFCSALDSKLKAKLDDLLSYLPADSSAAKEAAPRSAFDRYADTGTVEGLLRDHCVACIHHILGCVREELQSAQSLLGGQVDAPSSARLDAVLFMARLCQSLTELCPHLKQCVLGQSGSTETALKETRSTKKLGKGKAQEVTPVQAKWQGVKTELLQQSLCAYQIWSSAVTKGLVQCFTRTLLLDTAGSILATATNWDEIEIQEETESGNSVTSKIRLPVQPSWYVQCLLFNLCQEVNRVGGHTLPKVTLQELLRTCMAEVLAAYETLMDQKQEKKADTFPMTQNRALQLLYDLRYLSIILTVKSEEAKTSRIKHDSGIEKVTDFLEGHIDPFDLDVFTPHLNSNLNRLVQRTSVLFGLLTGIENQYASRSGALSSQEQHNILPLASSQIRFGLLPLSMSSSRKSKSATRSTEKVQVPPPVLTRAEDEASRPGSLFRQLVTEEEDAAAPSLFKLGWLSGMTK</sequence>
<comment type="subcellular location">
    <subcellularLocation>
        <location evidence="1">Golgi apparatus membrane</location>
        <topology evidence="1">Peripheral membrane protein</topology>
    </subcellularLocation>
</comment>
<dbReference type="InterPro" id="IPR033370">
    <property type="entry name" value="COG1"/>
</dbReference>
<evidence type="ECO:0000256" key="4">
    <source>
        <dbReference type="ARBA" id="ARBA00022448"/>
    </source>
</evidence>
<reference evidence="9 10" key="1">
    <citation type="submission" date="2019-09" db="EMBL/GenBank/DDBJ databases">
        <title>Bird 10,000 Genomes (B10K) Project - Family phase.</title>
        <authorList>
            <person name="Zhang G."/>
        </authorList>
    </citation>
    <scope>NUCLEOTIDE SEQUENCE [LARGE SCALE GENOMIC DNA]</scope>
    <source>
        <strain evidence="9">B10K-DU-007-40</strain>
        <tissue evidence="9">Mixed tissue sample</tissue>
    </source>
</reference>
<dbReference type="PANTHER" id="PTHR31658">
    <property type="entry name" value="CONSERVED OLIGOMERIC GOLGI COMPLEX SUBUNIT 1"/>
    <property type="match status" value="1"/>
</dbReference>
<dbReference type="PANTHER" id="PTHR31658:SF0">
    <property type="entry name" value="CONSERVED OLIGOMERIC GOLGI COMPLEX SUBUNIT 1"/>
    <property type="match status" value="1"/>
</dbReference>